<keyword evidence="2" id="KW-1185">Reference proteome</keyword>
<name>A0AAV9M0I1_9SOLN</name>
<evidence type="ECO:0000313" key="2">
    <source>
        <dbReference type="Proteomes" id="UP001311915"/>
    </source>
</evidence>
<comment type="caution">
    <text evidence="1">The sequence shown here is derived from an EMBL/GenBank/DDBJ whole genome shotgun (WGS) entry which is preliminary data.</text>
</comment>
<dbReference type="Proteomes" id="UP001311915">
    <property type="component" value="Unassembled WGS sequence"/>
</dbReference>
<gene>
    <name evidence="1" type="ORF">R3W88_024412</name>
</gene>
<proteinExistence type="predicted"/>
<dbReference type="EMBL" id="JAWPEI010000003">
    <property type="protein sequence ID" value="KAK4731424.1"/>
    <property type="molecule type" value="Genomic_DNA"/>
</dbReference>
<dbReference type="AlphaFoldDB" id="A0AAV9M0I1"/>
<accession>A0AAV9M0I1</accession>
<organism evidence="1 2">
    <name type="scientific">Solanum pinnatisectum</name>
    <name type="common">tansyleaf nightshade</name>
    <dbReference type="NCBI Taxonomy" id="50273"/>
    <lineage>
        <taxon>Eukaryota</taxon>
        <taxon>Viridiplantae</taxon>
        <taxon>Streptophyta</taxon>
        <taxon>Embryophyta</taxon>
        <taxon>Tracheophyta</taxon>
        <taxon>Spermatophyta</taxon>
        <taxon>Magnoliopsida</taxon>
        <taxon>eudicotyledons</taxon>
        <taxon>Gunneridae</taxon>
        <taxon>Pentapetalae</taxon>
        <taxon>asterids</taxon>
        <taxon>lamiids</taxon>
        <taxon>Solanales</taxon>
        <taxon>Solanaceae</taxon>
        <taxon>Solanoideae</taxon>
        <taxon>Solaneae</taxon>
        <taxon>Solanum</taxon>
    </lineage>
</organism>
<protein>
    <submittedName>
        <fullName evidence="1">Uncharacterized protein</fullName>
    </submittedName>
</protein>
<dbReference type="PANTHER" id="PTHR33116">
    <property type="entry name" value="REVERSE TRANSCRIPTASE ZINC-BINDING DOMAIN-CONTAINING PROTEIN-RELATED-RELATED"/>
    <property type="match status" value="1"/>
</dbReference>
<sequence>MLVDKLVCRIRTWGTRNLSYTGRTQLVNSILLQVHTYWSSIFLLPKKVLKSSTTVCRNFLWSGQENTSRSPLIAWEKVCRSKKEGGLGIMDCMIWNEAAIAKYVWNIAKKTDNLW</sequence>
<dbReference type="PANTHER" id="PTHR33116:SF80">
    <property type="entry name" value="REVERSE TRANSCRIPTASE ZINC-BINDING DOMAIN-CONTAINING PROTEIN"/>
    <property type="match status" value="1"/>
</dbReference>
<evidence type="ECO:0000313" key="1">
    <source>
        <dbReference type="EMBL" id="KAK4731424.1"/>
    </source>
</evidence>
<reference evidence="1 2" key="1">
    <citation type="submission" date="2023-10" db="EMBL/GenBank/DDBJ databases">
        <title>Genome-Wide Identification Analysis in wild type Solanum Pinnatisectum Reveals Some Genes Defensing Phytophthora Infestans.</title>
        <authorList>
            <person name="Sun C."/>
        </authorList>
    </citation>
    <scope>NUCLEOTIDE SEQUENCE [LARGE SCALE GENOMIC DNA]</scope>
    <source>
        <strain evidence="1">LQN</strain>
        <tissue evidence="1">Leaf</tissue>
    </source>
</reference>